<gene>
    <name evidence="1" type="ORF">NDK43_16060</name>
</gene>
<protein>
    <submittedName>
        <fullName evidence="1">Uncharacterized protein</fullName>
    </submittedName>
</protein>
<comment type="caution">
    <text evidence="1">The sequence shown here is derived from an EMBL/GenBank/DDBJ whole genome shotgun (WGS) entry which is preliminary data.</text>
</comment>
<keyword evidence="2" id="KW-1185">Reference proteome</keyword>
<organism evidence="1 2">
    <name type="scientific">Neobacillus pocheonensis</name>
    <dbReference type="NCBI Taxonomy" id="363869"/>
    <lineage>
        <taxon>Bacteria</taxon>
        <taxon>Bacillati</taxon>
        <taxon>Bacillota</taxon>
        <taxon>Bacilli</taxon>
        <taxon>Bacillales</taxon>
        <taxon>Bacillaceae</taxon>
        <taxon>Neobacillus</taxon>
    </lineage>
</organism>
<sequence length="53" mass="5786">MKDICAYEQDLQVIESIQRNIDIITAVLLLSGQFTIVRLIIDPGGFALSVGGH</sequence>
<dbReference type="Proteomes" id="UP001523262">
    <property type="component" value="Unassembled WGS sequence"/>
</dbReference>
<evidence type="ECO:0000313" key="2">
    <source>
        <dbReference type="Proteomes" id="UP001523262"/>
    </source>
</evidence>
<accession>A0ABT0WBD7</accession>
<evidence type="ECO:0000313" key="1">
    <source>
        <dbReference type="EMBL" id="MCM2533627.1"/>
    </source>
</evidence>
<proteinExistence type="predicted"/>
<dbReference type="EMBL" id="JAMQCR010000001">
    <property type="protein sequence ID" value="MCM2533627.1"/>
    <property type="molecule type" value="Genomic_DNA"/>
</dbReference>
<name>A0ABT0WBD7_9BACI</name>
<reference evidence="1 2" key="1">
    <citation type="submission" date="2022-06" db="EMBL/GenBank/DDBJ databases">
        <authorList>
            <person name="Jeon C.O."/>
        </authorList>
    </citation>
    <scope>NUCLEOTIDE SEQUENCE [LARGE SCALE GENOMIC DNA]</scope>
    <source>
        <strain evidence="1 2">KCTC 13943</strain>
    </source>
</reference>